<dbReference type="Proteomes" id="UP000192906">
    <property type="component" value="Unassembled WGS sequence"/>
</dbReference>
<dbReference type="InterPro" id="IPR019758">
    <property type="entry name" value="Pept_S26A_signal_pept_1_CS"/>
</dbReference>
<dbReference type="InterPro" id="IPR036286">
    <property type="entry name" value="LexA/Signal_pep-like_sf"/>
</dbReference>
<comment type="subcellular location">
    <subcellularLocation>
        <location evidence="7">Membrane</location>
        <topology evidence="7">Single-pass type II membrane protein</topology>
    </subcellularLocation>
</comment>
<comment type="similarity">
    <text evidence="2 7">Belongs to the peptidase S26 family.</text>
</comment>
<keyword evidence="7" id="KW-0645">Protease</keyword>
<dbReference type="PANTHER" id="PTHR43390">
    <property type="entry name" value="SIGNAL PEPTIDASE I"/>
    <property type="match status" value="1"/>
</dbReference>
<keyword evidence="5 7" id="KW-0378">Hydrolase</keyword>
<evidence type="ECO:0000313" key="9">
    <source>
        <dbReference type="EMBL" id="SMF35857.1"/>
    </source>
</evidence>
<comment type="catalytic activity">
    <reaction evidence="1 7">
        <text>Cleavage of hydrophobic, N-terminal signal or leader sequences from secreted and periplasmic proteins.</text>
        <dbReference type="EC" id="3.4.21.89"/>
    </reaction>
</comment>
<feature type="domain" description="Peptidase S26" evidence="8">
    <location>
        <begin position="10"/>
        <end position="182"/>
    </location>
</feature>
<evidence type="ECO:0000259" key="8">
    <source>
        <dbReference type="Pfam" id="PF10502"/>
    </source>
</evidence>
<dbReference type="PANTHER" id="PTHR43390:SF1">
    <property type="entry name" value="CHLOROPLAST PROCESSING PEPTIDASE"/>
    <property type="match status" value="1"/>
</dbReference>
<dbReference type="GO" id="GO:0004252">
    <property type="term" value="F:serine-type endopeptidase activity"/>
    <property type="evidence" value="ECO:0007669"/>
    <property type="project" value="InterPro"/>
</dbReference>
<dbReference type="GO" id="GO:0016020">
    <property type="term" value="C:membrane"/>
    <property type="evidence" value="ECO:0007669"/>
    <property type="project" value="UniProtKB-SubCell"/>
</dbReference>
<sequence>MNPRWQSTVKEYIEALFIALLLALFIRTFIVQAFKIPSGSMLQTLQIGDHLLVNKFTYGVKVPFTSKVLIKMGDPEYKDIIVFRYPGDPSKDYIKRVIGVPGDTVEIKNKKVFVNGNELIEPYTQFIDKDHISALRDNMPPRHIPEGEYFVMGDNRDGSNDSRFWGNVPRDNILGKAWILYWSWGGPNTVRWDRIGLILH</sequence>
<dbReference type="InterPro" id="IPR019757">
    <property type="entry name" value="Pept_S26A_signal_pept_1_Lys-AS"/>
</dbReference>
<evidence type="ECO:0000256" key="4">
    <source>
        <dbReference type="ARBA" id="ARBA00019232"/>
    </source>
</evidence>
<dbReference type="AlphaFoldDB" id="A0A1X7EL33"/>
<dbReference type="STRING" id="1519643.SAMN06295933_3120"/>
<protein>
    <recommendedName>
        <fullName evidence="4 7">Signal peptidase I</fullName>
        <ecNumber evidence="3 7">3.4.21.89</ecNumber>
    </recommendedName>
</protein>
<evidence type="ECO:0000256" key="1">
    <source>
        <dbReference type="ARBA" id="ARBA00000677"/>
    </source>
</evidence>
<organism evidence="9 10">
    <name type="scientific">Desulfovibrio gilichinskyi</name>
    <dbReference type="NCBI Taxonomy" id="1519643"/>
    <lineage>
        <taxon>Bacteria</taxon>
        <taxon>Pseudomonadati</taxon>
        <taxon>Thermodesulfobacteriota</taxon>
        <taxon>Desulfovibrionia</taxon>
        <taxon>Desulfovibrionales</taxon>
        <taxon>Desulfovibrionaceae</taxon>
        <taxon>Desulfovibrio</taxon>
    </lineage>
</organism>
<reference evidence="10" key="1">
    <citation type="submission" date="2017-04" db="EMBL/GenBank/DDBJ databases">
        <authorList>
            <person name="Varghese N."/>
            <person name="Submissions S."/>
        </authorList>
    </citation>
    <scope>NUCLEOTIDE SEQUENCE [LARGE SCALE GENOMIC DNA]</scope>
    <source>
        <strain evidence="10">K3S</strain>
    </source>
</reference>
<evidence type="ECO:0000256" key="7">
    <source>
        <dbReference type="RuleBase" id="RU362042"/>
    </source>
</evidence>
<dbReference type="Gene3D" id="2.10.109.10">
    <property type="entry name" value="Umud Fragment, subunit A"/>
    <property type="match status" value="1"/>
</dbReference>
<dbReference type="GO" id="GO:0009003">
    <property type="term" value="F:signal peptidase activity"/>
    <property type="evidence" value="ECO:0007669"/>
    <property type="project" value="UniProtKB-EC"/>
</dbReference>
<dbReference type="PROSITE" id="PS00760">
    <property type="entry name" value="SPASE_I_2"/>
    <property type="match status" value="1"/>
</dbReference>
<dbReference type="RefSeq" id="WP_085103865.1">
    <property type="nucleotide sequence ID" value="NZ_FWZU01000005.1"/>
</dbReference>
<dbReference type="EC" id="3.4.21.89" evidence="3 7"/>
<dbReference type="InterPro" id="IPR019533">
    <property type="entry name" value="Peptidase_S26"/>
</dbReference>
<evidence type="ECO:0000256" key="6">
    <source>
        <dbReference type="PIRSR" id="PIRSR600223-1"/>
    </source>
</evidence>
<feature type="active site" evidence="6">
    <location>
        <position position="40"/>
    </location>
</feature>
<dbReference type="GO" id="GO:0006465">
    <property type="term" value="P:signal peptide processing"/>
    <property type="evidence" value="ECO:0007669"/>
    <property type="project" value="InterPro"/>
</dbReference>
<evidence type="ECO:0000256" key="2">
    <source>
        <dbReference type="ARBA" id="ARBA00009370"/>
    </source>
</evidence>
<dbReference type="Pfam" id="PF10502">
    <property type="entry name" value="Peptidase_S26"/>
    <property type="match status" value="1"/>
</dbReference>
<dbReference type="PRINTS" id="PR00727">
    <property type="entry name" value="LEADERPTASE"/>
</dbReference>
<dbReference type="PROSITE" id="PS00761">
    <property type="entry name" value="SPASE_I_3"/>
    <property type="match status" value="1"/>
</dbReference>
<evidence type="ECO:0000313" key="10">
    <source>
        <dbReference type="Proteomes" id="UP000192906"/>
    </source>
</evidence>
<gene>
    <name evidence="9" type="ORF">SAMN06295933_3120</name>
</gene>
<evidence type="ECO:0000256" key="5">
    <source>
        <dbReference type="ARBA" id="ARBA00022801"/>
    </source>
</evidence>
<dbReference type="OrthoDB" id="9815782at2"/>
<keyword evidence="10" id="KW-1185">Reference proteome</keyword>
<evidence type="ECO:0000256" key="3">
    <source>
        <dbReference type="ARBA" id="ARBA00013208"/>
    </source>
</evidence>
<dbReference type="NCBIfam" id="TIGR02227">
    <property type="entry name" value="sigpep_I_bact"/>
    <property type="match status" value="1"/>
</dbReference>
<dbReference type="EMBL" id="FWZU01000005">
    <property type="protein sequence ID" value="SMF35857.1"/>
    <property type="molecule type" value="Genomic_DNA"/>
</dbReference>
<feature type="active site" evidence="6">
    <location>
        <position position="95"/>
    </location>
</feature>
<dbReference type="CDD" id="cd06530">
    <property type="entry name" value="S26_SPase_I"/>
    <property type="match status" value="1"/>
</dbReference>
<dbReference type="SUPFAM" id="SSF51306">
    <property type="entry name" value="LexA/Signal peptidase"/>
    <property type="match status" value="1"/>
</dbReference>
<name>A0A1X7EL33_9BACT</name>
<proteinExistence type="inferred from homology"/>
<accession>A0A1X7EL33</accession>
<dbReference type="InterPro" id="IPR000223">
    <property type="entry name" value="Pept_S26A_signal_pept_1"/>
</dbReference>